<dbReference type="InterPro" id="IPR057162">
    <property type="entry name" value="DUF7840"/>
</dbReference>
<name>A0A1T0CPY5_9GAMM</name>
<evidence type="ECO:0000259" key="4">
    <source>
        <dbReference type="Pfam" id="PF25225"/>
    </source>
</evidence>
<organism evidence="5 6">
    <name type="scientific">Moraxella porci DSM 25326</name>
    <dbReference type="NCBI Taxonomy" id="573983"/>
    <lineage>
        <taxon>Bacteria</taxon>
        <taxon>Pseudomonadati</taxon>
        <taxon>Pseudomonadota</taxon>
        <taxon>Gammaproteobacteria</taxon>
        <taxon>Moraxellales</taxon>
        <taxon>Moraxellaceae</taxon>
        <taxon>Moraxella</taxon>
    </lineage>
</organism>
<evidence type="ECO:0000259" key="3">
    <source>
        <dbReference type="Pfam" id="PF25222"/>
    </source>
</evidence>
<keyword evidence="1" id="KW-0732">Signal</keyword>
<dbReference type="InterPro" id="IPR025178">
    <property type="entry name" value="Lnb_N"/>
</dbReference>
<dbReference type="AlphaFoldDB" id="A0A1T0CPY5"/>
<dbReference type="InterPro" id="IPR057165">
    <property type="entry name" value="DUF7843"/>
</dbReference>
<dbReference type="Proteomes" id="UP000190683">
    <property type="component" value="Unassembled WGS sequence"/>
</dbReference>
<sequence length="607" mass="66942">MPVDFRMLRTKARYAAYALMLPAWVGMLLSMPAKASDDTVTPTQNHAQAYPYGLDAKKLRQISDAVGWRRLLLFSDHQKSADQSSLDNPRFFLAPTGHQDAHAELIAMLEAMQAGDADALCRFVARVHYLQDELAKMGIDSGVAGDECADFQAFAKSLNAKHLSLVFAEEHPNNIASAFAHVLMRADDDQRQDAQAMAINYTVQSDSPDPMIRSTLKSLVGGYPGVMEIMPFSKKAEDYLVKDERDLWQFELDLTSEEVAQIIRHIWEVKDMARPYFFTHDNCATEIVRLIDVVRPQANLRAHVGKIVIPSRIASILADQGFVRSQKFIPSNATIRQAALNHGQAMDPDSILPSRNNPIHATPVHRIGLGAGMDDRHDDRAVYGVQINAAYQDLLDNPNGVRALLDVRLLSLDVIKDAEKAKINELTIFATRSLNPANTAKNNATDPTGIGKATGMRLGFIQSFDASSTANEDHLVMDLGIQKGKSWALGQARAGSGEIADTVCYALADGGVQVGRINQGYRLGLGAVAGCVHYATPRLRAMAEVSLPYYYHPDRADGVRSGYLQPSVRVGMQADIDRVHALRLTAKHEKLYDSDNTQAMLSLQRYF</sequence>
<dbReference type="RefSeq" id="WP_078318146.1">
    <property type="nucleotide sequence ID" value="NZ_MUYV01000010.1"/>
</dbReference>
<dbReference type="Pfam" id="PF25222">
    <property type="entry name" value="DUF7840"/>
    <property type="match status" value="1"/>
</dbReference>
<evidence type="ECO:0000256" key="1">
    <source>
        <dbReference type="SAM" id="SignalP"/>
    </source>
</evidence>
<proteinExistence type="predicted"/>
<dbReference type="STRING" id="573983.B0681_07660"/>
<gene>
    <name evidence="5" type="ORF">B0681_07660</name>
</gene>
<evidence type="ECO:0000259" key="2">
    <source>
        <dbReference type="Pfam" id="PF13387"/>
    </source>
</evidence>
<dbReference type="Pfam" id="PF13387">
    <property type="entry name" value="Lnb_N"/>
    <property type="match status" value="1"/>
</dbReference>
<feature type="domain" description="DUF7843" evidence="4">
    <location>
        <begin position="61"/>
        <end position="132"/>
    </location>
</feature>
<protein>
    <submittedName>
        <fullName evidence="5">Uncharacterized protein</fullName>
    </submittedName>
</protein>
<comment type="caution">
    <text evidence="5">The sequence shown here is derived from an EMBL/GenBank/DDBJ whole genome shotgun (WGS) entry which is preliminary data.</text>
</comment>
<keyword evidence="6" id="KW-1185">Reference proteome</keyword>
<evidence type="ECO:0000313" key="6">
    <source>
        <dbReference type="Proteomes" id="UP000190683"/>
    </source>
</evidence>
<feature type="signal peptide" evidence="1">
    <location>
        <begin position="1"/>
        <end position="35"/>
    </location>
</feature>
<feature type="domain" description="Lnb N-terminal periplasmic" evidence="2">
    <location>
        <begin position="151"/>
        <end position="301"/>
    </location>
</feature>
<feature type="chain" id="PRO_5011983977" evidence="1">
    <location>
        <begin position="36"/>
        <end position="607"/>
    </location>
</feature>
<accession>A0A1T0CPY5</accession>
<reference evidence="5 6" key="1">
    <citation type="submission" date="2017-02" db="EMBL/GenBank/DDBJ databases">
        <title>Draft genome sequence of Moraxella porci CCUG 54912T type strain.</title>
        <authorList>
            <person name="Salva-Serra F."/>
            <person name="Engstrom-Jakobsson H."/>
            <person name="Thorell K."/>
            <person name="Jaen-Luchoro D."/>
            <person name="Gonzales-Siles L."/>
            <person name="Karlsson R."/>
            <person name="Yazdan S."/>
            <person name="Boulund F."/>
            <person name="Johnning A."/>
            <person name="Engstrand L."/>
            <person name="Kristiansson E."/>
            <person name="Moore E."/>
        </authorList>
    </citation>
    <scope>NUCLEOTIDE SEQUENCE [LARGE SCALE GENOMIC DNA]</scope>
    <source>
        <strain evidence="5 6">CCUG 54912</strain>
    </source>
</reference>
<dbReference type="EMBL" id="MUYV01000010">
    <property type="protein sequence ID" value="OOS24374.1"/>
    <property type="molecule type" value="Genomic_DNA"/>
</dbReference>
<evidence type="ECO:0000313" key="5">
    <source>
        <dbReference type="EMBL" id="OOS24374.1"/>
    </source>
</evidence>
<dbReference type="Pfam" id="PF25225">
    <property type="entry name" value="DUF7843"/>
    <property type="match status" value="1"/>
</dbReference>
<feature type="domain" description="DUF7840" evidence="3">
    <location>
        <begin position="357"/>
        <end position="606"/>
    </location>
</feature>